<comment type="similarity">
    <text evidence="1">Belongs to the N(4)/N(6)-methyltransferase family.</text>
</comment>
<dbReference type="PANTHER" id="PTHR42933">
    <property type="entry name" value="SLR6095 PROTEIN"/>
    <property type="match status" value="1"/>
</dbReference>
<dbReference type="PROSITE" id="PS00092">
    <property type="entry name" value="N6_MTASE"/>
    <property type="match status" value="1"/>
</dbReference>
<dbReference type="EMBL" id="ADMG01000047">
    <property type="protein sequence ID" value="EKB30259.1"/>
    <property type="molecule type" value="Genomic_DNA"/>
</dbReference>
<organism evidence="10 11">
    <name type="scientific">Sutterella wadsworthensis 2_1_59BFAA</name>
    <dbReference type="NCBI Taxonomy" id="742823"/>
    <lineage>
        <taxon>Bacteria</taxon>
        <taxon>Pseudomonadati</taxon>
        <taxon>Pseudomonadota</taxon>
        <taxon>Betaproteobacteria</taxon>
        <taxon>Burkholderiales</taxon>
        <taxon>Sutterellaceae</taxon>
        <taxon>Sutterella</taxon>
    </lineage>
</organism>
<comment type="catalytic activity">
    <reaction evidence="7">
        <text>a 2'-deoxyadenosine in DNA + S-adenosyl-L-methionine = an N(6)-methyl-2'-deoxyadenosine in DNA + S-adenosyl-L-homocysteine + H(+)</text>
        <dbReference type="Rhea" id="RHEA:15197"/>
        <dbReference type="Rhea" id="RHEA-COMP:12418"/>
        <dbReference type="Rhea" id="RHEA-COMP:12419"/>
        <dbReference type="ChEBI" id="CHEBI:15378"/>
        <dbReference type="ChEBI" id="CHEBI:57856"/>
        <dbReference type="ChEBI" id="CHEBI:59789"/>
        <dbReference type="ChEBI" id="CHEBI:90615"/>
        <dbReference type="ChEBI" id="CHEBI:90616"/>
        <dbReference type="EC" id="2.1.1.72"/>
    </reaction>
</comment>
<dbReference type="InterPro" id="IPR051537">
    <property type="entry name" value="DNA_Adenine_Mtase"/>
</dbReference>
<dbReference type="GO" id="GO:0008170">
    <property type="term" value="F:N-methyltransferase activity"/>
    <property type="evidence" value="ECO:0007669"/>
    <property type="project" value="InterPro"/>
</dbReference>
<dbReference type="GO" id="GO:0032259">
    <property type="term" value="P:methylation"/>
    <property type="evidence" value="ECO:0007669"/>
    <property type="project" value="UniProtKB-KW"/>
</dbReference>
<dbReference type="PRINTS" id="PR00507">
    <property type="entry name" value="N12N6MTFRASE"/>
</dbReference>
<evidence type="ECO:0000313" key="11">
    <source>
        <dbReference type="Proteomes" id="UP000005835"/>
    </source>
</evidence>
<protein>
    <recommendedName>
        <fullName evidence="2">site-specific DNA-methyltransferase (adenine-specific)</fullName>
        <ecNumber evidence="2">2.1.1.72</ecNumber>
    </recommendedName>
</protein>
<dbReference type="EC" id="2.1.1.72" evidence="2"/>
<dbReference type="PANTHER" id="PTHR42933:SF3">
    <property type="entry name" value="TYPE I RESTRICTION ENZYME MJAVIII METHYLASE SUBUNIT"/>
    <property type="match status" value="1"/>
</dbReference>
<evidence type="ECO:0000259" key="8">
    <source>
        <dbReference type="Pfam" id="PF02384"/>
    </source>
</evidence>
<evidence type="ECO:0000256" key="7">
    <source>
        <dbReference type="ARBA" id="ARBA00047942"/>
    </source>
</evidence>
<sequence>MLRGSFQEDDYGAIILPFALLRRIECALAPTRQATVAQYEFLRSAGMLLESHYSDALKKVTGAPFFNTTNMTLDIIGATNTRSDMDAYLDGFSCNIREIFDKMNFRNICDQLQATDHLYATIQHFKNLDLSPATVPTRVMSNIYEELIWRFAATKHKQSKEFLTPRDIVRLATTLVLEADDGLLTSDNGQIRTVYDPTCGSCGFISDAIELIQEYADRSGAKYPPMLLPYGQEIAPVSWAIGKAMMLLQSMVDNSSNSNVIPVDKSTGISLGNTLIDDKHQGETFHYVFSNPPFGMDWAKEYPVVSKDLRFSAVGLPPKSDGSMLFLTHVAKKLAEDGKGAIVLSGSPLFTGGAGSGSSNIRRWLFESDIVEAIVQLPGSLFYNTSIQTYLWLLNKAKPAHKKNKVQLINASDFKTLIRNIGSKRYVISDKDIEAIAREVANYKDSEISKVCDYRDFGYRAVTIQRPLRVKCVISDGNIAILLAHKALSKVSDADRAQIRSELETSLGDEKPFSWIDSTFSALKKQGVKLGAPVRKAFMETFTIEDPEGEVAKDAKGSVISNASAKQVENIPLGEDIDAYVTREVLPFMPDAFVDPTVADPQDNVSGIVGYEVNFNKYFYKHTTLRNPEDIAADIKILEIETTKLMKELFE</sequence>
<evidence type="ECO:0000256" key="3">
    <source>
        <dbReference type="ARBA" id="ARBA00022603"/>
    </source>
</evidence>
<evidence type="ECO:0000256" key="4">
    <source>
        <dbReference type="ARBA" id="ARBA00022679"/>
    </source>
</evidence>
<dbReference type="HOGENOM" id="CLU_012122_0_0_4"/>
<dbReference type="PATRIC" id="fig|742823.3.peg.2091"/>
<keyword evidence="4" id="KW-0808">Transferase</keyword>
<keyword evidence="11" id="KW-1185">Reference proteome</keyword>
<dbReference type="STRING" id="742823.HMPREF9465_02085"/>
<evidence type="ECO:0000256" key="5">
    <source>
        <dbReference type="ARBA" id="ARBA00022691"/>
    </source>
</evidence>
<dbReference type="InterPro" id="IPR022749">
    <property type="entry name" value="D12N6_MeTrfase_N"/>
</dbReference>
<dbReference type="InterPro" id="IPR029063">
    <property type="entry name" value="SAM-dependent_MTases_sf"/>
</dbReference>
<dbReference type="eggNOG" id="COG0286">
    <property type="taxonomic scope" value="Bacteria"/>
</dbReference>
<keyword evidence="5" id="KW-0949">S-adenosyl-L-methionine</keyword>
<dbReference type="SMR" id="K1KF00"/>
<gene>
    <name evidence="10" type="ORF">HMPREF9465_02085</name>
</gene>
<feature type="domain" description="N6 adenine-specific DNA methyltransferase N-terminal" evidence="9">
    <location>
        <begin position="2"/>
        <end position="125"/>
    </location>
</feature>
<dbReference type="AlphaFoldDB" id="K1KF00"/>
<evidence type="ECO:0000256" key="6">
    <source>
        <dbReference type="ARBA" id="ARBA00022747"/>
    </source>
</evidence>
<comment type="caution">
    <text evidence="10">The sequence shown here is derived from an EMBL/GenBank/DDBJ whole genome shotgun (WGS) entry which is preliminary data.</text>
</comment>
<name>K1KF00_9BURK</name>
<evidence type="ECO:0000259" key="9">
    <source>
        <dbReference type="Pfam" id="PF12161"/>
    </source>
</evidence>
<dbReference type="Gene3D" id="3.40.50.150">
    <property type="entry name" value="Vaccinia Virus protein VP39"/>
    <property type="match status" value="1"/>
</dbReference>
<feature type="domain" description="DNA methylase adenine-specific" evidence="8">
    <location>
        <begin position="139"/>
        <end position="447"/>
    </location>
</feature>
<dbReference type="GO" id="GO:0009007">
    <property type="term" value="F:site-specific DNA-methyltransferase (adenine-specific) activity"/>
    <property type="evidence" value="ECO:0007669"/>
    <property type="project" value="UniProtKB-EC"/>
</dbReference>
<dbReference type="GO" id="GO:0003677">
    <property type="term" value="F:DNA binding"/>
    <property type="evidence" value="ECO:0007669"/>
    <property type="project" value="InterPro"/>
</dbReference>
<reference evidence="10 11" key="1">
    <citation type="submission" date="2012-05" db="EMBL/GenBank/DDBJ databases">
        <title>The Genome Sequence of Sutterella wadsworthensis 2_1_59BFAA.</title>
        <authorList>
            <consortium name="The Broad Institute Genome Sequencing Platform"/>
            <person name="Earl A."/>
            <person name="Ward D."/>
            <person name="Feldgarden M."/>
            <person name="Gevers D."/>
            <person name="Daigneault M."/>
            <person name="Strauss J."/>
            <person name="Allen-Vercoe E."/>
            <person name="Walker B."/>
            <person name="Young S.K."/>
            <person name="Zeng Q."/>
            <person name="Gargeya S."/>
            <person name="Fitzgerald M."/>
            <person name="Haas B."/>
            <person name="Abouelleil A."/>
            <person name="Alvarado L."/>
            <person name="Arachchi H.M."/>
            <person name="Berlin A.M."/>
            <person name="Chapman S.B."/>
            <person name="Goldberg J."/>
            <person name="Griggs A."/>
            <person name="Gujja S."/>
            <person name="Hansen M."/>
            <person name="Howarth C."/>
            <person name="Imamovic A."/>
            <person name="Larimer J."/>
            <person name="McCowen C."/>
            <person name="Montmayeur A."/>
            <person name="Murphy C."/>
            <person name="Neiman D."/>
            <person name="Pearson M."/>
            <person name="Priest M."/>
            <person name="Roberts A."/>
            <person name="Saif S."/>
            <person name="Shea T."/>
            <person name="Sisk P."/>
            <person name="Sykes S."/>
            <person name="Wortman J."/>
            <person name="Nusbaum C."/>
            <person name="Birren B."/>
        </authorList>
    </citation>
    <scope>NUCLEOTIDE SEQUENCE [LARGE SCALE GENOMIC DNA]</scope>
    <source>
        <strain evidence="10 11">2_1_59BFAA</strain>
    </source>
</reference>
<evidence type="ECO:0000313" key="10">
    <source>
        <dbReference type="EMBL" id="EKB30259.1"/>
    </source>
</evidence>
<dbReference type="InterPro" id="IPR003356">
    <property type="entry name" value="DNA_methylase_A-5"/>
</dbReference>
<keyword evidence="6" id="KW-0680">Restriction system</keyword>
<keyword evidence="3" id="KW-0489">Methyltransferase</keyword>
<dbReference type="Pfam" id="PF12161">
    <property type="entry name" value="HsdM_N"/>
    <property type="match status" value="1"/>
</dbReference>
<evidence type="ECO:0000256" key="2">
    <source>
        <dbReference type="ARBA" id="ARBA00011900"/>
    </source>
</evidence>
<dbReference type="Proteomes" id="UP000005835">
    <property type="component" value="Unassembled WGS sequence"/>
</dbReference>
<dbReference type="InterPro" id="IPR002052">
    <property type="entry name" value="DNA_methylase_N6_adenine_CS"/>
</dbReference>
<dbReference type="SUPFAM" id="SSF53335">
    <property type="entry name" value="S-adenosyl-L-methionine-dependent methyltransferases"/>
    <property type="match status" value="1"/>
</dbReference>
<evidence type="ECO:0000256" key="1">
    <source>
        <dbReference type="ARBA" id="ARBA00006594"/>
    </source>
</evidence>
<dbReference type="GO" id="GO:0009307">
    <property type="term" value="P:DNA restriction-modification system"/>
    <property type="evidence" value="ECO:0007669"/>
    <property type="project" value="UniProtKB-KW"/>
</dbReference>
<accession>K1KF00</accession>
<dbReference type="Pfam" id="PF02384">
    <property type="entry name" value="N6_Mtase"/>
    <property type="match status" value="1"/>
</dbReference>
<proteinExistence type="inferred from homology"/>